<protein>
    <submittedName>
        <fullName evidence="1">Uncharacterized protein</fullName>
    </submittedName>
</protein>
<organism evidence="1 2">
    <name type="scientific">Allorhizobium borbori</name>
    <dbReference type="NCBI Taxonomy" id="485907"/>
    <lineage>
        <taxon>Bacteria</taxon>
        <taxon>Pseudomonadati</taxon>
        <taxon>Pseudomonadota</taxon>
        <taxon>Alphaproteobacteria</taxon>
        <taxon>Hyphomicrobiales</taxon>
        <taxon>Rhizobiaceae</taxon>
        <taxon>Rhizobium/Agrobacterium group</taxon>
        <taxon>Allorhizobium</taxon>
    </lineage>
</organism>
<name>A0A7W6K1K1_9HYPH</name>
<gene>
    <name evidence="1" type="ORF">GGQ66_000945</name>
</gene>
<dbReference type="RefSeq" id="WP_183789950.1">
    <property type="nucleotide sequence ID" value="NZ_JACIDU010000003.1"/>
</dbReference>
<dbReference type="AlphaFoldDB" id="A0A7W6K1K1"/>
<dbReference type="EMBL" id="JACIDU010000003">
    <property type="protein sequence ID" value="MBB4102410.1"/>
    <property type="molecule type" value="Genomic_DNA"/>
</dbReference>
<evidence type="ECO:0000313" key="1">
    <source>
        <dbReference type="EMBL" id="MBB4102410.1"/>
    </source>
</evidence>
<evidence type="ECO:0000313" key="2">
    <source>
        <dbReference type="Proteomes" id="UP000584824"/>
    </source>
</evidence>
<reference evidence="1 2" key="1">
    <citation type="submission" date="2020-08" db="EMBL/GenBank/DDBJ databases">
        <title>Genomic Encyclopedia of Type Strains, Phase IV (KMG-IV): sequencing the most valuable type-strain genomes for metagenomic binning, comparative biology and taxonomic classification.</title>
        <authorList>
            <person name="Goeker M."/>
        </authorList>
    </citation>
    <scope>NUCLEOTIDE SEQUENCE [LARGE SCALE GENOMIC DNA]</scope>
    <source>
        <strain evidence="1 2">DSM 26385</strain>
    </source>
</reference>
<comment type="caution">
    <text evidence="1">The sequence shown here is derived from an EMBL/GenBank/DDBJ whole genome shotgun (WGS) entry which is preliminary data.</text>
</comment>
<dbReference type="Proteomes" id="UP000584824">
    <property type="component" value="Unassembled WGS sequence"/>
</dbReference>
<accession>A0A7W6K1K1</accession>
<proteinExistence type="predicted"/>
<keyword evidence="2" id="KW-1185">Reference proteome</keyword>
<sequence length="102" mass="11096">MNEARLAQIADAKTKLLAVHVALSDVSSDIDTLHDDEVDAERQEDDADLFSAKVESALLSAYEQTAAALEALDVSIAELSKIKEGDVGDYASQWFPELNEED</sequence>